<proteinExistence type="predicted"/>
<dbReference type="PANTHER" id="PTHR33050:SF8">
    <property type="entry name" value="REVERSE TRANSCRIPTASE DOMAIN-CONTAINING PROTEIN"/>
    <property type="match status" value="1"/>
</dbReference>
<evidence type="ECO:0008006" key="4">
    <source>
        <dbReference type="Google" id="ProtNLM"/>
    </source>
</evidence>
<dbReference type="InterPro" id="IPR043502">
    <property type="entry name" value="DNA/RNA_pol_sf"/>
</dbReference>
<dbReference type="PANTHER" id="PTHR33050">
    <property type="entry name" value="REVERSE TRANSCRIPTASE DOMAIN-CONTAINING PROTEIN"/>
    <property type="match status" value="1"/>
</dbReference>
<accession>A0AAV7M3X9</accession>
<dbReference type="SUPFAM" id="SSF56672">
    <property type="entry name" value="DNA/RNA polymerases"/>
    <property type="match status" value="1"/>
</dbReference>
<feature type="compositionally biased region" description="Polar residues" evidence="1">
    <location>
        <begin position="8"/>
        <end position="25"/>
    </location>
</feature>
<evidence type="ECO:0000313" key="2">
    <source>
        <dbReference type="EMBL" id="KAJ1097247.1"/>
    </source>
</evidence>
<reference evidence="2" key="1">
    <citation type="journal article" date="2022" name="bioRxiv">
        <title>Sequencing and chromosome-scale assembly of the giantPleurodeles waltlgenome.</title>
        <authorList>
            <person name="Brown T."/>
            <person name="Elewa A."/>
            <person name="Iarovenko S."/>
            <person name="Subramanian E."/>
            <person name="Araus A.J."/>
            <person name="Petzold A."/>
            <person name="Susuki M."/>
            <person name="Suzuki K.-i.T."/>
            <person name="Hayashi T."/>
            <person name="Toyoda A."/>
            <person name="Oliveira C."/>
            <person name="Osipova E."/>
            <person name="Leigh N.D."/>
            <person name="Simon A."/>
            <person name="Yun M.H."/>
        </authorList>
    </citation>
    <scope>NUCLEOTIDE SEQUENCE</scope>
    <source>
        <strain evidence="2">20211129_DDA</strain>
        <tissue evidence="2">Liver</tissue>
    </source>
</reference>
<sequence length="174" mass="19205">MWPRAQHFLQSNGEIKSRPQQSNNLGRHKQSPPPPIVDSVSIGVPIPASAAPSVDNPVPRPGWVTAIPGVVPKKDPGQFRLIHNLSAPRGASVNEAIDPVLCSVRYTTVDQALEKLRVLGRGTLLAKTDIEAAFRLLPVHPEDYHLLGFQFNRDYFYDVYAHGVQCVLQLFQAV</sequence>
<organism evidence="2 3">
    <name type="scientific">Pleurodeles waltl</name>
    <name type="common">Iberian ribbed newt</name>
    <dbReference type="NCBI Taxonomy" id="8319"/>
    <lineage>
        <taxon>Eukaryota</taxon>
        <taxon>Metazoa</taxon>
        <taxon>Chordata</taxon>
        <taxon>Craniata</taxon>
        <taxon>Vertebrata</taxon>
        <taxon>Euteleostomi</taxon>
        <taxon>Amphibia</taxon>
        <taxon>Batrachia</taxon>
        <taxon>Caudata</taxon>
        <taxon>Salamandroidea</taxon>
        <taxon>Salamandridae</taxon>
        <taxon>Pleurodelinae</taxon>
        <taxon>Pleurodeles</taxon>
    </lineage>
</organism>
<dbReference type="EMBL" id="JANPWB010000014">
    <property type="protein sequence ID" value="KAJ1097247.1"/>
    <property type="molecule type" value="Genomic_DNA"/>
</dbReference>
<protein>
    <recommendedName>
        <fullName evidence="4">Reverse transcriptase domain-containing protein</fullName>
    </recommendedName>
</protein>
<dbReference type="InterPro" id="IPR052055">
    <property type="entry name" value="Hepadnavirus_pol/RT"/>
</dbReference>
<feature type="region of interest" description="Disordered" evidence="1">
    <location>
        <begin position="1"/>
        <end position="42"/>
    </location>
</feature>
<comment type="caution">
    <text evidence="2">The sequence shown here is derived from an EMBL/GenBank/DDBJ whole genome shotgun (WGS) entry which is preliminary data.</text>
</comment>
<dbReference type="AlphaFoldDB" id="A0AAV7M3X9"/>
<evidence type="ECO:0000256" key="1">
    <source>
        <dbReference type="SAM" id="MobiDB-lite"/>
    </source>
</evidence>
<dbReference type="Proteomes" id="UP001066276">
    <property type="component" value="Chromosome 10"/>
</dbReference>
<evidence type="ECO:0000313" key="3">
    <source>
        <dbReference type="Proteomes" id="UP001066276"/>
    </source>
</evidence>
<gene>
    <name evidence="2" type="ORF">NDU88_002372</name>
</gene>
<keyword evidence="3" id="KW-1185">Reference proteome</keyword>
<name>A0AAV7M3X9_PLEWA</name>